<dbReference type="AlphaFoldDB" id="A0AAE2CU88"/>
<name>A0AAE2CU88_9LAMI</name>
<reference evidence="2" key="2">
    <citation type="journal article" date="2024" name="Plant">
        <title>Genomic evolution and insights into agronomic trait innovations of Sesamum species.</title>
        <authorList>
            <person name="Miao H."/>
            <person name="Wang L."/>
            <person name="Qu L."/>
            <person name="Liu H."/>
            <person name="Sun Y."/>
            <person name="Le M."/>
            <person name="Wang Q."/>
            <person name="Wei S."/>
            <person name="Zheng Y."/>
            <person name="Lin W."/>
            <person name="Duan Y."/>
            <person name="Cao H."/>
            <person name="Xiong S."/>
            <person name="Wang X."/>
            <person name="Wei L."/>
            <person name="Li C."/>
            <person name="Ma Q."/>
            <person name="Ju M."/>
            <person name="Zhao R."/>
            <person name="Li G."/>
            <person name="Mu C."/>
            <person name="Tian Q."/>
            <person name="Mei H."/>
            <person name="Zhang T."/>
            <person name="Gao T."/>
            <person name="Zhang H."/>
        </authorList>
    </citation>
    <scope>NUCLEOTIDE SEQUENCE</scope>
    <source>
        <strain evidence="2">3651</strain>
    </source>
</reference>
<organism evidence="2 3">
    <name type="scientific">Sesamum alatum</name>
    <dbReference type="NCBI Taxonomy" id="300844"/>
    <lineage>
        <taxon>Eukaryota</taxon>
        <taxon>Viridiplantae</taxon>
        <taxon>Streptophyta</taxon>
        <taxon>Embryophyta</taxon>
        <taxon>Tracheophyta</taxon>
        <taxon>Spermatophyta</taxon>
        <taxon>Magnoliopsida</taxon>
        <taxon>eudicotyledons</taxon>
        <taxon>Gunneridae</taxon>
        <taxon>Pentapetalae</taxon>
        <taxon>asterids</taxon>
        <taxon>lamiids</taxon>
        <taxon>Lamiales</taxon>
        <taxon>Pedaliaceae</taxon>
        <taxon>Sesamum</taxon>
    </lineage>
</organism>
<protein>
    <submittedName>
        <fullName evidence="2">Uncharacterized protein</fullName>
    </submittedName>
</protein>
<evidence type="ECO:0000256" key="1">
    <source>
        <dbReference type="SAM" id="MobiDB-lite"/>
    </source>
</evidence>
<comment type="caution">
    <text evidence="2">The sequence shown here is derived from an EMBL/GenBank/DDBJ whole genome shotgun (WGS) entry which is preliminary data.</text>
</comment>
<evidence type="ECO:0000313" key="2">
    <source>
        <dbReference type="EMBL" id="KAK4434811.1"/>
    </source>
</evidence>
<accession>A0AAE2CU88</accession>
<dbReference type="EMBL" id="JACGWO010000002">
    <property type="protein sequence ID" value="KAK4434811.1"/>
    <property type="molecule type" value="Genomic_DNA"/>
</dbReference>
<evidence type="ECO:0000313" key="3">
    <source>
        <dbReference type="Proteomes" id="UP001293254"/>
    </source>
</evidence>
<feature type="compositionally biased region" description="Basic residues" evidence="1">
    <location>
        <begin position="67"/>
        <end position="77"/>
    </location>
</feature>
<proteinExistence type="predicted"/>
<dbReference type="Proteomes" id="UP001293254">
    <property type="component" value="Unassembled WGS sequence"/>
</dbReference>
<feature type="compositionally biased region" description="Polar residues" evidence="1">
    <location>
        <begin position="43"/>
        <end position="54"/>
    </location>
</feature>
<sequence length="115" mass="11698">MPTCRGSDTAGGGGQRCLCGWALSSALSWEAATRRVVGAKKGATTTPTCRGSDTPSPPEHLGNGGRLMHKSGRRRRPSSPNCAEDGEIPTGAGEREATVPLWAGVAIAHFLGGGG</sequence>
<keyword evidence="3" id="KW-1185">Reference proteome</keyword>
<gene>
    <name evidence="2" type="ORF">Salat_0644000</name>
</gene>
<reference evidence="2" key="1">
    <citation type="submission" date="2020-06" db="EMBL/GenBank/DDBJ databases">
        <authorList>
            <person name="Li T."/>
            <person name="Hu X."/>
            <person name="Zhang T."/>
            <person name="Song X."/>
            <person name="Zhang H."/>
            <person name="Dai N."/>
            <person name="Sheng W."/>
            <person name="Hou X."/>
            <person name="Wei L."/>
        </authorList>
    </citation>
    <scope>NUCLEOTIDE SEQUENCE</scope>
    <source>
        <strain evidence="2">3651</strain>
        <tissue evidence="2">Leaf</tissue>
    </source>
</reference>
<feature type="region of interest" description="Disordered" evidence="1">
    <location>
        <begin position="38"/>
        <end position="95"/>
    </location>
</feature>